<reference evidence="2" key="1">
    <citation type="submission" date="2014-09" db="EMBL/GenBank/DDBJ databases">
        <authorList>
            <person name="Mudge J."/>
            <person name="Ramaraj T."/>
            <person name="Lindquist I.E."/>
            <person name="Bharti A.K."/>
            <person name="Sundararajan A."/>
            <person name="Cameron C.T."/>
            <person name="Woodward J.E."/>
            <person name="May G.D."/>
            <person name="Brubaker C."/>
            <person name="Broadhvest J."/>
            <person name="Wilkins T.A."/>
        </authorList>
    </citation>
    <scope>NUCLEOTIDE SEQUENCE</scope>
    <source>
        <strain evidence="2">cv. AKA8401</strain>
    </source>
</reference>
<sequence length="37" mass="4633">MNNYMNVYLIQVHMNYTWNLEMKGEYEYDLLILIMND</sequence>
<gene>
    <name evidence="1" type="ORF">F383_35472</name>
</gene>
<evidence type="ECO:0000313" key="2">
    <source>
        <dbReference type="Proteomes" id="UP000032142"/>
    </source>
</evidence>
<evidence type="ECO:0000313" key="1">
    <source>
        <dbReference type="EMBL" id="KHG08650.1"/>
    </source>
</evidence>
<keyword evidence="2" id="KW-1185">Reference proteome</keyword>
<proteinExistence type="predicted"/>
<accession>A0A0B0N766</accession>
<comment type="caution">
    <text evidence="1">The sequence shown here is derived from an EMBL/GenBank/DDBJ whole genome shotgun (WGS) entry which is preliminary data.</text>
</comment>
<dbReference type="AlphaFoldDB" id="A0A0B0N766"/>
<dbReference type="Proteomes" id="UP000032142">
    <property type="component" value="Unassembled WGS sequence"/>
</dbReference>
<protein>
    <submittedName>
        <fullName evidence="1">Uncharacterized protein</fullName>
    </submittedName>
</protein>
<organism evidence="1 2">
    <name type="scientific">Gossypium arboreum</name>
    <name type="common">Tree cotton</name>
    <name type="synonym">Gossypium nanking</name>
    <dbReference type="NCBI Taxonomy" id="29729"/>
    <lineage>
        <taxon>Eukaryota</taxon>
        <taxon>Viridiplantae</taxon>
        <taxon>Streptophyta</taxon>
        <taxon>Embryophyta</taxon>
        <taxon>Tracheophyta</taxon>
        <taxon>Spermatophyta</taxon>
        <taxon>Magnoliopsida</taxon>
        <taxon>eudicotyledons</taxon>
        <taxon>Gunneridae</taxon>
        <taxon>Pentapetalae</taxon>
        <taxon>rosids</taxon>
        <taxon>malvids</taxon>
        <taxon>Malvales</taxon>
        <taxon>Malvaceae</taxon>
        <taxon>Malvoideae</taxon>
        <taxon>Gossypium</taxon>
    </lineage>
</organism>
<dbReference type="EMBL" id="JRRC01503984">
    <property type="protein sequence ID" value="KHG08650.1"/>
    <property type="molecule type" value="Genomic_DNA"/>
</dbReference>
<name>A0A0B0N766_GOSAR</name>